<proteinExistence type="predicted"/>
<dbReference type="InterPro" id="IPR043596">
    <property type="entry name" value="CFAP53/TCHP"/>
</dbReference>
<dbReference type="PANTHER" id="PTHR31183:SF1">
    <property type="entry name" value="CILIA- AND FLAGELLA-ASSOCIATED PROTEIN 53"/>
    <property type="match status" value="1"/>
</dbReference>
<evidence type="ECO:0000256" key="3">
    <source>
        <dbReference type="ARBA" id="ARBA00023273"/>
    </source>
</evidence>
<evidence type="ECO:0000256" key="2">
    <source>
        <dbReference type="ARBA" id="ARBA00023069"/>
    </source>
</evidence>
<organism evidence="5 6">
    <name type="scientific">Cynoglossus semilaevis</name>
    <name type="common">Tongue sole</name>
    <dbReference type="NCBI Taxonomy" id="244447"/>
    <lineage>
        <taxon>Eukaryota</taxon>
        <taxon>Metazoa</taxon>
        <taxon>Chordata</taxon>
        <taxon>Craniata</taxon>
        <taxon>Vertebrata</taxon>
        <taxon>Euteleostomi</taxon>
        <taxon>Actinopterygii</taxon>
        <taxon>Neopterygii</taxon>
        <taxon>Teleostei</taxon>
        <taxon>Neoteleostei</taxon>
        <taxon>Acanthomorphata</taxon>
        <taxon>Carangaria</taxon>
        <taxon>Pleuronectiformes</taxon>
        <taxon>Pleuronectoidei</taxon>
        <taxon>Cynoglossidae</taxon>
        <taxon>Cynoglossinae</taxon>
        <taxon>Cynoglossus</taxon>
    </lineage>
</organism>
<dbReference type="GeneTree" id="ENSGT00950000183234"/>
<dbReference type="Ensembl" id="ENSCSET00000032386.1">
    <property type="protein sequence ID" value="ENSCSEP00000031975.1"/>
    <property type="gene ID" value="ENSCSEG00000020516.1"/>
</dbReference>
<dbReference type="Proteomes" id="UP000265120">
    <property type="component" value="Chromosome 14"/>
</dbReference>
<accession>A0A3P8X4F7</accession>
<comment type="subcellular location">
    <subcellularLocation>
        <location evidence="1">Cell projection</location>
        <location evidence="1">Cilium</location>
    </subcellularLocation>
</comment>
<keyword evidence="2" id="KW-0969">Cilium</keyword>
<feature type="coiled-coil region" evidence="4">
    <location>
        <begin position="285"/>
        <end position="326"/>
    </location>
</feature>
<keyword evidence="4" id="KW-0175">Coiled coil</keyword>
<dbReference type="InParanoid" id="A0A3P8X4F7"/>
<feature type="coiled-coil region" evidence="4">
    <location>
        <begin position="56"/>
        <end position="104"/>
    </location>
</feature>
<evidence type="ECO:0000256" key="1">
    <source>
        <dbReference type="ARBA" id="ARBA00004138"/>
    </source>
</evidence>
<dbReference type="GO" id="GO:0005929">
    <property type="term" value="C:cilium"/>
    <property type="evidence" value="ECO:0007669"/>
    <property type="project" value="UniProtKB-SubCell"/>
</dbReference>
<dbReference type="FunCoup" id="A0A3P8X4F7">
    <property type="interactions" value="191"/>
</dbReference>
<reference evidence="5 6" key="1">
    <citation type="journal article" date="2014" name="Nat. Genet.">
        <title>Whole-genome sequence of a flatfish provides insights into ZW sex chromosome evolution and adaptation to a benthic lifestyle.</title>
        <authorList>
            <person name="Chen S."/>
            <person name="Zhang G."/>
            <person name="Shao C."/>
            <person name="Huang Q."/>
            <person name="Liu G."/>
            <person name="Zhang P."/>
            <person name="Song W."/>
            <person name="An N."/>
            <person name="Chalopin D."/>
            <person name="Volff J.N."/>
            <person name="Hong Y."/>
            <person name="Li Q."/>
            <person name="Sha Z."/>
            <person name="Zhou H."/>
            <person name="Xie M."/>
            <person name="Yu Q."/>
            <person name="Liu Y."/>
            <person name="Xiang H."/>
            <person name="Wang N."/>
            <person name="Wu K."/>
            <person name="Yang C."/>
            <person name="Zhou Q."/>
            <person name="Liao X."/>
            <person name="Yang L."/>
            <person name="Hu Q."/>
            <person name="Zhang J."/>
            <person name="Meng L."/>
            <person name="Jin L."/>
            <person name="Tian Y."/>
            <person name="Lian J."/>
            <person name="Yang J."/>
            <person name="Miao G."/>
            <person name="Liu S."/>
            <person name="Liang Z."/>
            <person name="Yan F."/>
            <person name="Li Y."/>
            <person name="Sun B."/>
            <person name="Zhang H."/>
            <person name="Zhang J."/>
            <person name="Zhu Y."/>
            <person name="Du M."/>
            <person name="Zhao Y."/>
            <person name="Schartl M."/>
            <person name="Tang Q."/>
            <person name="Wang J."/>
        </authorList>
    </citation>
    <scope>NUCLEOTIDE SEQUENCE</scope>
</reference>
<sequence length="345" mass="41668">MTPRQESIIEDKTNAIKSARASDAKVSWMQNTQRHFLNRVFMTRTEIPVPIFLSILRLKQLLKQEEEHTLQEMERRYDTTAERKKKMIALARQLRDKREKERQQYISHQLDRQFRVHCEELRVAESKRRDLEGNLLREAQLKTQQELQQEQEEEERVYHELWKADARAKEERERQTMELQMQRHAEQQSTLLRQIEESKETKQKMKEQRLEELELKAEQKAFHEYWQNHRDMEDKDEAEVQRLIDEALQKGMKTADERKLQLRQARGHLTTEVSDGRGLQMVFKRKETNKKKKTTKNKVAQKKADWLREQEEIKRLMQEVKTEERDEKRGYVSHIFSTAPPGPII</sequence>
<dbReference type="PANTHER" id="PTHR31183">
    <property type="entry name" value="TRICHOPLEIN KERATIN FILAMENT-BINDING PROTEIN FAMILY MEMBER"/>
    <property type="match status" value="1"/>
</dbReference>
<protein>
    <recommendedName>
        <fullName evidence="7">Trichohyalin-plectin-homology domain-containing protein</fullName>
    </recommendedName>
</protein>
<evidence type="ECO:0000313" key="6">
    <source>
        <dbReference type="Proteomes" id="UP000265120"/>
    </source>
</evidence>
<evidence type="ECO:0000313" key="5">
    <source>
        <dbReference type="Ensembl" id="ENSCSEP00000031975.1"/>
    </source>
</evidence>
<dbReference type="AlphaFoldDB" id="A0A3P8X4F7"/>
<reference evidence="5" key="2">
    <citation type="submission" date="2025-08" db="UniProtKB">
        <authorList>
            <consortium name="Ensembl"/>
        </authorList>
    </citation>
    <scope>IDENTIFICATION</scope>
</reference>
<keyword evidence="6" id="KW-1185">Reference proteome</keyword>
<keyword evidence="3" id="KW-0966">Cell projection</keyword>
<evidence type="ECO:0000256" key="4">
    <source>
        <dbReference type="SAM" id="Coils"/>
    </source>
</evidence>
<evidence type="ECO:0008006" key="7">
    <source>
        <dbReference type="Google" id="ProtNLM"/>
    </source>
</evidence>
<name>A0A3P8X4F7_CYNSE</name>
<dbReference type="STRING" id="244447.ENSCSEP00000031975"/>
<reference evidence="5" key="3">
    <citation type="submission" date="2025-09" db="UniProtKB">
        <authorList>
            <consortium name="Ensembl"/>
        </authorList>
    </citation>
    <scope>IDENTIFICATION</scope>
</reference>
<feature type="coiled-coil region" evidence="4">
    <location>
        <begin position="136"/>
        <end position="218"/>
    </location>
</feature>